<keyword evidence="6" id="KW-1185">Reference proteome</keyword>
<evidence type="ECO:0000313" key="6">
    <source>
        <dbReference type="Proteomes" id="UP000320876"/>
    </source>
</evidence>
<evidence type="ECO:0000256" key="4">
    <source>
        <dbReference type="SAM" id="Phobius"/>
    </source>
</evidence>
<dbReference type="GO" id="GO:0016020">
    <property type="term" value="C:membrane"/>
    <property type="evidence" value="ECO:0007669"/>
    <property type="project" value="UniProtKB-SubCell"/>
</dbReference>
<reference evidence="5 6" key="1">
    <citation type="submission" date="2019-06" db="EMBL/GenBank/DDBJ databases">
        <title>Sequencing the genomes of 1000 actinobacteria strains.</title>
        <authorList>
            <person name="Klenk H.-P."/>
        </authorList>
    </citation>
    <scope>NUCLEOTIDE SEQUENCE [LARGE SCALE GENOMIC DNA]</scope>
    <source>
        <strain evidence="5 6">DSM 45679</strain>
    </source>
</reference>
<evidence type="ECO:0000313" key="5">
    <source>
        <dbReference type="EMBL" id="TQJ04240.1"/>
    </source>
</evidence>
<dbReference type="EMBL" id="VFML01000001">
    <property type="protein sequence ID" value="TQJ04240.1"/>
    <property type="molecule type" value="Genomic_DNA"/>
</dbReference>
<sequence>MTSTAEPTETTDAEVPGEEREPVRTRRRPRPGTILALVLVVASLGYAGWFGVSWWRAAEQAGGYAQARDEVLRVGEQGVTNLTTMDHTRFEEGMSRWRDSATGALRDSLVQDAQRTRERITGAKTSTRGKVVDAAVTELDQRAGAATVIAAAEITVTREGAEPAVRRNRFRVELSRTDDGWKLSALSAVGVGGE</sequence>
<dbReference type="SUPFAM" id="SSF54427">
    <property type="entry name" value="NTF2-like"/>
    <property type="match status" value="1"/>
</dbReference>
<keyword evidence="4" id="KW-0812">Transmembrane</keyword>
<gene>
    <name evidence="5" type="ORF">FB471_4023</name>
</gene>
<comment type="subcellular location">
    <subcellularLocation>
        <location evidence="1">Membrane</location>
    </subcellularLocation>
</comment>
<dbReference type="AlphaFoldDB" id="A0A542DMC0"/>
<accession>A0A542DMC0</accession>
<protein>
    <submittedName>
        <fullName evidence="5">Mce-associated membrane protein</fullName>
    </submittedName>
</protein>
<dbReference type="Proteomes" id="UP000320876">
    <property type="component" value="Unassembled WGS sequence"/>
</dbReference>
<feature type="region of interest" description="Disordered" evidence="3">
    <location>
        <begin position="1"/>
        <end position="27"/>
    </location>
</feature>
<dbReference type="PANTHER" id="PTHR37042:SF4">
    <property type="entry name" value="OUTER MEMBRANE PROTEIN RV1973"/>
    <property type="match status" value="1"/>
</dbReference>
<dbReference type="PANTHER" id="PTHR37042">
    <property type="entry name" value="OUTER MEMBRANE PROTEIN RV1973"/>
    <property type="match status" value="1"/>
</dbReference>
<name>A0A542DMC0_AMYCI</name>
<dbReference type="RefSeq" id="WP_211358073.1">
    <property type="nucleotide sequence ID" value="NZ_VFML01000001.1"/>
</dbReference>
<keyword evidence="2 4" id="KW-0472">Membrane</keyword>
<dbReference type="InterPro" id="IPR032710">
    <property type="entry name" value="NTF2-like_dom_sf"/>
</dbReference>
<evidence type="ECO:0000256" key="1">
    <source>
        <dbReference type="ARBA" id="ARBA00004370"/>
    </source>
</evidence>
<evidence type="ECO:0000256" key="3">
    <source>
        <dbReference type="SAM" id="MobiDB-lite"/>
    </source>
</evidence>
<comment type="caution">
    <text evidence="5">The sequence shown here is derived from an EMBL/GenBank/DDBJ whole genome shotgun (WGS) entry which is preliminary data.</text>
</comment>
<keyword evidence="4" id="KW-1133">Transmembrane helix</keyword>
<proteinExistence type="predicted"/>
<organism evidence="5 6">
    <name type="scientific">Amycolatopsis cihanbeyliensis</name>
    <dbReference type="NCBI Taxonomy" id="1128664"/>
    <lineage>
        <taxon>Bacteria</taxon>
        <taxon>Bacillati</taxon>
        <taxon>Actinomycetota</taxon>
        <taxon>Actinomycetes</taxon>
        <taxon>Pseudonocardiales</taxon>
        <taxon>Pseudonocardiaceae</taxon>
        <taxon>Amycolatopsis</taxon>
    </lineage>
</organism>
<feature type="transmembrane region" description="Helical" evidence="4">
    <location>
        <begin position="34"/>
        <end position="55"/>
    </location>
</feature>
<evidence type="ECO:0000256" key="2">
    <source>
        <dbReference type="ARBA" id="ARBA00023136"/>
    </source>
</evidence>